<reference evidence="6 7" key="1">
    <citation type="submission" date="2023-07" db="EMBL/GenBank/DDBJ databases">
        <title>Genomic Encyclopedia of Type Strains, Phase IV (KMG-IV): sequencing the most valuable type-strain genomes for metagenomic binning, comparative biology and taxonomic classification.</title>
        <authorList>
            <person name="Goeker M."/>
        </authorList>
    </citation>
    <scope>NUCLEOTIDE SEQUENCE [LARGE SCALE GENOMIC DNA]</scope>
    <source>
        <strain evidence="6 7">DSM 16784</strain>
    </source>
</reference>
<dbReference type="Pfam" id="PF00005">
    <property type="entry name" value="ABC_tran"/>
    <property type="match status" value="1"/>
</dbReference>
<keyword evidence="3" id="KW-0547">Nucleotide-binding</keyword>
<keyword evidence="7" id="KW-1185">Reference proteome</keyword>
<comment type="caution">
    <text evidence="6">The sequence shown here is derived from an EMBL/GenBank/DDBJ whole genome shotgun (WGS) entry which is preliminary data.</text>
</comment>
<evidence type="ECO:0000313" key="6">
    <source>
        <dbReference type="EMBL" id="MDQ0362407.1"/>
    </source>
</evidence>
<dbReference type="InterPro" id="IPR003593">
    <property type="entry name" value="AAA+_ATPase"/>
</dbReference>
<dbReference type="GO" id="GO:0005524">
    <property type="term" value="F:ATP binding"/>
    <property type="evidence" value="ECO:0007669"/>
    <property type="project" value="UniProtKB-KW"/>
</dbReference>
<evidence type="ECO:0000256" key="4">
    <source>
        <dbReference type="ARBA" id="ARBA00022840"/>
    </source>
</evidence>
<dbReference type="PROSITE" id="PS00211">
    <property type="entry name" value="ABC_TRANSPORTER_1"/>
    <property type="match status" value="1"/>
</dbReference>
<organism evidence="6 7">
    <name type="scientific">Breznakia pachnodae</name>
    <dbReference type="NCBI Taxonomy" id="265178"/>
    <lineage>
        <taxon>Bacteria</taxon>
        <taxon>Bacillati</taxon>
        <taxon>Bacillota</taxon>
        <taxon>Erysipelotrichia</taxon>
        <taxon>Erysipelotrichales</taxon>
        <taxon>Erysipelotrichaceae</taxon>
        <taxon>Breznakia</taxon>
    </lineage>
</organism>
<dbReference type="PANTHER" id="PTHR43335">
    <property type="entry name" value="ABC TRANSPORTER, ATP-BINDING PROTEIN"/>
    <property type="match status" value="1"/>
</dbReference>
<dbReference type="Proteomes" id="UP001230220">
    <property type="component" value="Unassembled WGS sequence"/>
</dbReference>
<dbReference type="InterPro" id="IPR003439">
    <property type="entry name" value="ABC_transporter-like_ATP-bd"/>
</dbReference>
<evidence type="ECO:0000256" key="2">
    <source>
        <dbReference type="ARBA" id="ARBA00022448"/>
    </source>
</evidence>
<evidence type="ECO:0000259" key="5">
    <source>
        <dbReference type="PROSITE" id="PS50893"/>
    </source>
</evidence>
<sequence length="300" mass="34350">MELKIENISKDFKKKRAVSNVNLSLNEGVHALLGANGSGKTTLFRMLCGLTKSESGGNVYLDEINMYQQYNSYLFHLGYMPQHFGFYPHYTVEEFLNYMGVVKGLKKDYIKQRINELLIQLNLESKKNSKMKSLSGGMIRRVGIAQALLNNPKILILDEPTAGLDPKERINFRNMISSLSKDTIILLSTHIVSDIENLADDILVMKNGEIIYHNTEDNLLDTMKEKVWEITVTNREASQLLQDYVIVKTTLNGDYVTLRLLSDNKPHEHASLLTPSLDDFYLYHFEDEGEEHETINQTRI</sequence>
<comment type="similarity">
    <text evidence="1">Belongs to the ABC transporter superfamily.</text>
</comment>
<protein>
    <submittedName>
        <fullName evidence="6">ABC-2 type transport system ATP-binding protein</fullName>
    </submittedName>
</protein>
<dbReference type="CDD" id="cd03264">
    <property type="entry name" value="ABC_drug_resistance_like"/>
    <property type="match status" value="1"/>
</dbReference>
<accession>A0ABU0E692</accession>
<dbReference type="EMBL" id="JAUSUR010000006">
    <property type="protein sequence ID" value="MDQ0362407.1"/>
    <property type="molecule type" value="Genomic_DNA"/>
</dbReference>
<dbReference type="InterPro" id="IPR027417">
    <property type="entry name" value="P-loop_NTPase"/>
</dbReference>
<dbReference type="Gene3D" id="3.40.50.300">
    <property type="entry name" value="P-loop containing nucleotide triphosphate hydrolases"/>
    <property type="match status" value="1"/>
</dbReference>
<dbReference type="InterPro" id="IPR017871">
    <property type="entry name" value="ABC_transporter-like_CS"/>
</dbReference>
<dbReference type="SMART" id="SM00382">
    <property type="entry name" value="AAA"/>
    <property type="match status" value="1"/>
</dbReference>
<dbReference type="RefSeq" id="WP_307409998.1">
    <property type="nucleotide sequence ID" value="NZ_JAUSUR010000006.1"/>
</dbReference>
<name>A0ABU0E692_9FIRM</name>
<evidence type="ECO:0000256" key="1">
    <source>
        <dbReference type="ARBA" id="ARBA00005417"/>
    </source>
</evidence>
<evidence type="ECO:0000256" key="3">
    <source>
        <dbReference type="ARBA" id="ARBA00022741"/>
    </source>
</evidence>
<keyword evidence="4 6" id="KW-0067">ATP-binding</keyword>
<dbReference type="SUPFAM" id="SSF52540">
    <property type="entry name" value="P-loop containing nucleoside triphosphate hydrolases"/>
    <property type="match status" value="1"/>
</dbReference>
<proteinExistence type="inferred from homology"/>
<evidence type="ECO:0000313" key="7">
    <source>
        <dbReference type="Proteomes" id="UP001230220"/>
    </source>
</evidence>
<feature type="domain" description="ABC transporter" evidence="5">
    <location>
        <begin position="3"/>
        <end position="232"/>
    </location>
</feature>
<gene>
    <name evidence="6" type="ORF">J2S15_003161</name>
</gene>
<dbReference type="PROSITE" id="PS50893">
    <property type="entry name" value="ABC_TRANSPORTER_2"/>
    <property type="match status" value="1"/>
</dbReference>
<keyword evidence="2" id="KW-0813">Transport</keyword>
<dbReference type="PANTHER" id="PTHR43335:SF2">
    <property type="entry name" value="ABC TRANSPORTER, ATP-BINDING PROTEIN"/>
    <property type="match status" value="1"/>
</dbReference>